<gene>
    <name evidence="2" type="ORF">KSF_084180</name>
</gene>
<protein>
    <submittedName>
        <fullName evidence="2">Uncharacterized protein</fullName>
    </submittedName>
</protein>
<evidence type="ECO:0000313" key="3">
    <source>
        <dbReference type="Proteomes" id="UP000597444"/>
    </source>
</evidence>
<dbReference type="Proteomes" id="UP000597444">
    <property type="component" value="Unassembled WGS sequence"/>
</dbReference>
<dbReference type="EMBL" id="BNJK01000002">
    <property type="protein sequence ID" value="GHO98370.1"/>
    <property type="molecule type" value="Genomic_DNA"/>
</dbReference>
<name>A0A8J3IWZ8_9CHLR</name>
<sequence length="96" mass="11443">MGRKEENKEYSRTVQLTATELSLLWKATRDAKEKCQRMIKRQEQKKKEGKLEPGEYVPYELLNVYQSLEEKLNQTNLNVEDQVIDNIRKFHKGDDK</sequence>
<comment type="caution">
    <text evidence="2">The sequence shown here is derived from an EMBL/GenBank/DDBJ whole genome shotgun (WGS) entry which is preliminary data.</text>
</comment>
<reference evidence="2" key="1">
    <citation type="submission" date="2020-10" db="EMBL/GenBank/DDBJ databases">
        <title>Taxonomic study of unclassified bacteria belonging to the class Ktedonobacteria.</title>
        <authorList>
            <person name="Yabe S."/>
            <person name="Wang C.M."/>
            <person name="Zheng Y."/>
            <person name="Sakai Y."/>
            <person name="Cavaletti L."/>
            <person name="Monciardini P."/>
            <person name="Donadio S."/>
        </authorList>
    </citation>
    <scope>NUCLEOTIDE SEQUENCE</scope>
    <source>
        <strain evidence="2">ID150040</strain>
    </source>
</reference>
<keyword evidence="3" id="KW-1185">Reference proteome</keyword>
<proteinExistence type="predicted"/>
<accession>A0A8J3IWZ8</accession>
<dbReference type="RefSeq" id="WP_220209124.1">
    <property type="nucleotide sequence ID" value="NZ_BNJK01000002.1"/>
</dbReference>
<keyword evidence="1" id="KW-0175">Coiled coil</keyword>
<organism evidence="2 3">
    <name type="scientific">Reticulibacter mediterranei</name>
    <dbReference type="NCBI Taxonomy" id="2778369"/>
    <lineage>
        <taxon>Bacteria</taxon>
        <taxon>Bacillati</taxon>
        <taxon>Chloroflexota</taxon>
        <taxon>Ktedonobacteria</taxon>
        <taxon>Ktedonobacterales</taxon>
        <taxon>Reticulibacteraceae</taxon>
        <taxon>Reticulibacter</taxon>
    </lineage>
</organism>
<evidence type="ECO:0000313" key="2">
    <source>
        <dbReference type="EMBL" id="GHO98370.1"/>
    </source>
</evidence>
<dbReference type="AlphaFoldDB" id="A0A8J3IWZ8"/>
<feature type="coiled-coil region" evidence="1">
    <location>
        <begin position="32"/>
        <end position="85"/>
    </location>
</feature>
<evidence type="ECO:0000256" key="1">
    <source>
        <dbReference type="SAM" id="Coils"/>
    </source>
</evidence>